<evidence type="ECO:0000259" key="3">
    <source>
        <dbReference type="PROSITE" id="PS50086"/>
    </source>
</evidence>
<dbReference type="GO" id="GO:0005096">
    <property type="term" value="F:GTPase activator activity"/>
    <property type="evidence" value="ECO:0007669"/>
    <property type="project" value="UniProtKB-KW"/>
</dbReference>
<feature type="compositionally biased region" description="Polar residues" evidence="2">
    <location>
        <begin position="778"/>
        <end position="787"/>
    </location>
</feature>
<reference evidence="4" key="2">
    <citation type="submission" date="2023-02" db="EMBL/GenBank/DDBJ databases">
        <authorList>
            <consortium name="DOE Joint Genome Institute"/>
            <person name="Mondo S.J."/>
            <person name="Chang Y."/>
            <person name="Wang Y."/>
            <person name="Ahrendt S."/>
            <person name="Andreopoulos W."/>
            <person name="Barry K."/>
            <person name="Beard J."/>
            <person name="Benny G.L."/>
            <person name="Blankenship S."/>
            <person name="Bonito G."/>
            <person name="Cuomo C."/>
            <person name="Desiro A."/>
            <person name="Gervers K.A."/>
            <person name="Hundley H."/>
            <person name="Kuo A."/>
            <person name="LaButti K."/>
            <person name="Lang B.F."/>
            <person name="Lipzen A."/>
            <person name="O'Donnell K."/>
            <person name="Pangilinan J."/>
            <person name="Reynolds N."/>
            <person name="Sandor L."/>
            <person name="Smith M.W."/>
            <person name="Tsang A."/>
            <person name="Grigoriev I.V."/>
            <person name="Stajich J.E."/>
            <person name="Spatafora J.W."/>
        </authorList>
    </citation>
    <scope>NUCLEOTIDE SEQUENCE</scope>
    <source>
        <strain evidence="4">RSA 2281</strain>
    </source>
</reference>
<gene>
    <name evidence="4" type="ORF">BDA99DRAFT_530519</name>
</gene>
<feature type="region of interest" description="Disordered" evidence="2">
    <location>
        <begin position="672"/>
        <end position="726"/>
    </location>
</feature>
<accession>A0AAD5JK76</accession>
<dbReference type="SMART" id="SM00164">
    <property type="entry name" value="TBC"/>
    <property type="match status" value="1"/>
</dbReference>
<feature type="compositionally biased region" description="Basic and acidic residues" evidence="2">
    <location>
        <begin position="672"/>
        <end position="686"/>
    </location>
</feature>
<reference evidence="4" key="1">
    <citation type="journal article" date="2022" name="IScience">
        <title>Evolution of zygomycete secretomes and the origins of terrestrial fungal ecologies.</title>
        <authorList>
            <person name="Chang Y."/>
            <person name="Wang Y."/>
            <person name="Mondo S."/>
            <person name="Ahrendt S."/>
            <person name="Andreopoulos W."/>
            <person name="Barry K."/>
            <person name="Beard J."/>
            <person name="Benny G.L."/>
            <person name="Blankenship S."/>
            <person name="Bonito G."/>
            <person name="Cuomo C."/>
            <person name="Desiro A."/>
            <person name="Gervers K.A."/>
            <person name="Hundley H."/>
            <person name="Kuo A."/>
            <person name="LaButti K."/>
            <person name="Lang B.F."/>
            <person name="Lipzen A."/>
            <person name="O'Donnell K."/>
            <person name="Pangilinan J."/>
            <person name="Reynolds N."/>
            <person name="Sandor L."/>
            <person name="Smith M.E."/>
            <person name="Tsang A."/>
            <person name="Grigoriev I.V."/>
            <person name="Stajich J.E."/>
            <person name="Spatafora J.W."/>
        </authorList>
    </citation>
    <scope>NUCLEOTIDE SEQUENCE</scope>
    <source>
        <strain evidence="4">RSA 2281</strain>
    </source>
</reference>
<evidence type="ECO:0000256" key="1">
    <source>
        <dbReference type="ARBA" id="ARBA00022468"/>
    </source>
</evidence>
<feature type="region of interest" description="Disordered" evidence="2">
    <location>
        <begin position="778"/>
        <end position="826"/>
    </location>
</feature>
<dbReference type="InterPro" id="IPR000195">
    <property type="entry name" value="Rab-GAP-TBC_dom"/>
</dbReference>
<dbReference type="AlphaFoldDB" id="A0AAD5JK76"/>
<feature type="compositionally biased region" description="Polar residues" evidence="2">
    <location>
        <begin position="522"/>
        <end position="538"/>
    </location>
</feature>
<feature type="compositionally biased region" description="Polar residues" evidence="2">
    <location>
        <begin position="703"/>
        <end position="726"/>
    </location>
</feature>
<evidence type="ECO:0000313" key="5">
    <source>
        <dbReference type="Proteomes" id="UP001209540"/>
    </source>
</evidence>
<dbReference type="FunFam" id="1.10.8.270:FF:000031">
    <property type="entry name" value="TBC1 domain family member 5"/>
    <property type="match status" value="1"/>
</dbReference>
<dbReference type="PROSITE" id="PS50086">
    <property type="entry name" value="TBC_RABGAP"/>
    <property type="match status" value="1"/>
</dbReference>
<dbReference type="SUPFAM" id="SSF47923">
    <property type="entry name" value="Ypt/Rab-GAP domain of gyp1p"/>
    <property type="match status" value="2"/>
</dbReference>
<dbReference type="Gene3D" id="1.10.472.80">
    <property type="entry name" value="Ypt/Rab-GAP domain of gyp1p, domain 3"/>
    <property type="match status" value="1"/>
</dbReference>
<keyword evidence="5" id="KW-1185">Reference proteome</keyword>
<feature type="compositionally biased region" description="Basic and acidic residues" evidence="2">
    <location>
        <begin position="547"/>
        <end position="558"/>
    </location>
</feature>
<name>A0AAD5JK76_9FUNG</name>
<feature type="compositionally biased region" description="Polar residues" evidence="2">
    <location>
        <begin position="800"/>
        <end position="816"/>
    </location>
</feature>
<organism evidence="4 5">
    <name type="scientific">Phascolomyces articulosus</name>
    <dbReference type="NCBI Taxonomy" id="60185"/>
    <lineage>
        <taxon>Eukaryota</taxon>
        <taxon>Fungi</taxon>
        <taxon>Fungi incertae sedis</taxon>
        <taxon>Mucoromycota</taxon>
        <taxon>Mucoromycotina</taxon>
        <taxon>Mucoromycetes</taxon>
        <taxon>Mucorales</taxon>
        <taxon>Lichtheimiaceae</taxon>
        <taxon>Phascolomyces</taxon>
    </lineage>
</organism>
<dbReference type="Pfam" id="PF00566">
    <property type="entry name" value="RabGAP-TBC"/>
    <property type="match status" value="1"/>
</dbReference>
<dbReference type="FunFam" id="1.10.472.80:FF:000038">
    <property type="entry name" value="TBC1 domain family member 5"/>
    <property type="match status" value="1"/>
</dbReference>
<dbReference type="PANTHER" id="PTHR22957:SF337">
    <property type="entry name" value="TBC1 DOMAIN FAMILY MEMBER 5"/>
    <property type="match status" value="1"/>
</dbReference>
<dbReference type="PANTHER" id="PTHR22957">
    <property type="entry name" value="TBC1 DOMAIN FAMILY MEMBER GTPASE-ACTIVATING PROTEIN"/>
    <property type="match status" value="1"/>
</dbReference>
<proteinExistence type="predicted"/>
<protein>
    <submittedName>
        <fullName evidence="4">Rab-GTPase-TBC domain-containing protein</fullName>
    </submittedName>
</protein>
<evidence type="ECO:0000256" key="2">
    <source>
        <dbReference type="SAM" id="MobiDB-lite"/>
    </source>
</evidence>
<dbReference type="Proteomes" id="UP001209540">
    <property type="component" value="Unassembled WGS sequence"/>
</dbReference>
<dbReference type="Gene3D" id="1.10.8.270">
    <property type="entry name" value="putative rabgap domain of human tbc1 domain family member 14 like domains"/>
    <property type="match status" value="1"/>
</dbReference>
<evidence type="ECO:0000313" key="4">
    <source>
        <dbReference type="EMBL" id="KAI9243403.1"/>
    </source>
</evidence>
<comment type="caution">
    <text evidence="4">The sequence shown here is derived from an EMBL/GenBank/DDBJ whole genome shotgun (WGS) entry which is preliminary data.</text>
</comment>
<sequence>MLKVRSIEGGVDNSGCKRECLSETAKLEMTDTIHSRRQGWNAIFQDPNLSTESIRHRGVVGTVCQSGLRSVCWKIYTGYFPSLELSTWALIQAEHRQYYAQLKQKYIEEPAEMIKQTNSNQDLTDNNPLALNDNNPWQQYFEDSEIRKTIRQDVDRTFPDVEFFRDAEVQEKMTDILFIYCKLNADVSYRQGMHELLAPFYWVLKEESWPTEMDELDPSEPANRLIAQTLDPAYIEHDAYILFDKIMKYAKPWYEFNERISTKSQDGLRVNIPKSSTSLNPVVLSCQRIHHQYLRNADPVLYQHLERYNIEPQLYGMRWLRLLFGREFEFHELLKLWDAILAFDPSLQIAEYVCLTILLRMHDSLLASDYAQCLTLLMRAPQVKNPATLVEQAKYLQQDLSEGSGLHILQQNDLRQGKPPRHSLWDGIPRPEITENSNRIVHRRSHGANLDGIANITRGVMKSPQVRDLNRAIAGVMGTVQKNVNMFGDNVRNSLDATPPARRRLTVSSEFPSDIDRHFTGATNVRSPIARSQSSIRTTVRVPPQPQREEKQQDQDTMEKISTTNYQMADILAKSIDILETELFTGKESPDLSQQAEEKQEQNQALVINALTGIKHIRDVLSGKQSFDPAALSVVSAATTTISNNNNSTNASITNNNGSVLDDAATVGSKDDKDWEIVTDDDDKHTTTSSTSEHLETKPLPPLQQSNNDASDGQHTISRTNTAEKVSNTVKQNNVVYRIEDLISDPMLQQKGSDSTNNKFKWILQDDENELLYNSTKHPVKTASSDTPRIPALRPISKRTGLSSTDTTPMIASPSTVDPLGAEGQK</sequence>
<feature type="domain" description="Rab-GAP TBC" evidence="3">
    <location>
        <begin position="63"/>
        <end position="344"/>
    </location>
</feature>
<dbReference type="EMBL" id="JAIXMP010000073">
    <property type="protein sequence ID" value="KAI9243403.1"/>
    <property type="molecule type" value="Genomic_DNA"/>
</dbReference>
<dbReference type="InterPro" id="IPR035969">
    <property type="entry name" value="Rab-GAP_TBC_sf"/>
</dbReference>
<keyword evidence="1" id="KW-0343">GTPase activation</keyword>
<feature type="region of interest" description="Disordered" evidence="2">
    <location>
        <begin position="522"/>
        <end position="558"/>
    </location>
</feature>